<dbReference type="Proteomes" id="UP000294739">
    <property type="component" value="Unassembled WGS sequence"/>
</dbReference>
<evidence type="ECO:0000313" key="1">
    <source>
        <dbReference type="EMBL" id="TDE13003.1"/>
    </source>
</evidence>
<dbReference type="InParanoid" id="A0A4R5DQD5"/>
<reference evidence="1 2" key="1">
    <citation type="submission" date="2019-03" db="EMBL/GenBank/DDBJ databases">
        <title>Draft genome sequences of novel Actinobacteria.</title>
        <authorList>
            <person name="Sahin N."/>
            <person name="Ay H."/>
            <person name="Saygin H."/>
        </authorList>
    </citation>
    <scope>NUCLEOTIDE SEQUENCE [LARGE SCALE GENOMIC DNA]</scope>
    <source>
        <strain evidence="1 2">5K138</strain>
    </source>
</reference>
<sequence length="109" mass="11593">MIGAKDRNAACQVKWCDETGTHTVHRKYLASVPGGIRGAGLVGVNLAQRVQPRASVCVELTVTTPWASTAGYLFAAASVPDIAAALTEAAERATELDAVRHRNDECHYS</sequence>
<dbReference type="EMBL" id="SMKZ01000006">
    <property type="protein sequence ID" value="TDE13003.1"/>
    <property type="molecule type" value="Genomic_DNA"/>
</dbReference>
<comment type="caution">
    <text evidence="1">The sequence shown here is derived from an EMBL/GenBank/DDBJ whole genome shotgun (WGS) entry which is preliminary data.</text>
</comment>
<gene>
    <name evidence="1" type="ORF">E1269_06305</name>
</gene>
<proteinExistence type="predicted"/>
<organism evidence="1 2">
    <name type="scientific">Jiangella asiatica</name>
    <dbReference type="NCBI Taxonomy" id="2530372"/>
    <lineage>
        <taxon>Bacteria</taxon>
        <taxon>Bacillati</taxon>
        <taxon>Actinomycetota</taxon>
        <taxon>Actinomycetes</taxon>
        <taxon>Jiangellales</taxon>
        <taxon>Jiangellaceae</taxon>
        <taxon>Jiangella</taxon>
    </lineage>
</organism>
<dbReference type="OrthoDB" id="5192354at2"/>
<protein>
    <submittedName>
        <fullName evidence="1">Uncharacterized protein</fullName>
    </submittedName>
</protein>
<evidence type="ECO:0000313" key="2">
    <source>
        <dbReference type="Proteomes" id="UP000294739"/>
    </source>
</evidence>
<name>A0A4R5DQD5_9ACTN</name>
<keyword evidence="2" id="KW-1185">Reference proteome</keyword>
<dbReference type="RefSeq" id="WP_131892515.1">
    <property type="nucleotide sequence ID" value="NZ_SMKZ01000006.1"/>
</dbReference>
<dbReference type="AlphaFoldDB" id="A0A4R5DQD5"/>
<accession>A0A4R5DQD5</accession>